<reference evidence="14" key="1">
    <citation type="submission" date="2021-03" db="EMBL/GenBank/DDBJ databases">
        <authorList>
            <person name="Palmer J.M."/>
        </authorList>
    </citation>
    <scope>NUCLEOTIDE SEQUENCE</scope>
    <source>
        <strain evidence="14">ARV_011</strain>
    </source>
</reference>
<dbReference type="RefSeq" id="XP_043050328.1">
    <property type="nucleotide sequence ID" value="XM_043195131.1"/>
</dbReference>
<feature type="region of interest" description="Disordered" evidence="10">
    <location>
        <begin position="1627"/>
        <end position="1646"/>
    </location>
</feature>
<dbReference type="Pfam" id="PF06333">
    <property type="entry name" value="Med13_C"/>
    <property type="match status" value="1"/>
</dbReference>
<dbReference type="GO" id="GO:0006357">
    <property type="term" value="P:regulation of transcription by RNA polymerase II"/>
    <property type="evidence" value="ECO:0007669"/>
    <property type="project" value="InterPro"/>
</dbReference>
<evidence type="ECO:0000259" key="12">
    <source>
        <dbReference type="Pfam" id="PF11597"/>
    </source>
</evidence>
<keyword evidence="15" id="KW-1185">Reference proteome</keyword>
<evidence type="ECO:0000256" key="8">
    <source>
        <dbReference type="ARBA" id="ARBA00025661"/>
    </source>
</evidence>
<dbReference type="InterPro" id="IPR009401">
    <property type="entry name" value="Med13_C"/>
</dbReference>
<organism evidence="14 15">
    <name type="scientific">Scheffersomyces spartinae</name>
    <dbReference type="NCBI Taxonomy" id="45513"/>
    <lineage>
        <taxon>Eukaryota</taxon>
        <taxon>Fungi</taxon>
        <taxon>Dikarya</taxon>
        <taxon>Ascomycota</taxon>
        <taxon>Saccharomycotina</taxon>
        <taxon>Pichiomycetes</taxon>
        <taxon>Debaryomycetaceae</taxon>
        <taxon>Scheffersomyces</taxon>
    </lineage>
</organism>
<dbReference type="GO" id="GO:0003712">
    <property type="term" value="F:transcription coregulator activity"/>
    <property type="evidence" value="ECO:0007669"/>
    <property type="project" value="InterPro"/>
</dbReference>
<evidence type="ECO:0000256" key="5">
    <source>
        <dbReference type="ARBA" id="ARBA00023159"/>
    </source>
</evidence>
<feature type="compositionally biased region" description="Polar residues" evidence="10">
    <location>
        <begin position="817"/>
        <end position="836"/>
    </location>
</feature>
<feature type="compositionally biased region" description="Basic and acidic residues" evidence="10">
    <location>
        <begin position="477"/>
        <end position="492"/>
    </location>
</feature>
<evidence type="ECO:0000256" key="4">
    <source>
        <dbReference type="ARBA" id="ARBA00023015"/>
    </source>
</evidence>
<accession>A0A9P7VC37</accession>
<evidence type="ECO:0000259" key="13">
    <source>
        <dbReference type="Pfam" id="PF18296"/>
    </source>
</evidence>
<keyword evidence="4 9" id="KW-0805">Transcription regulation</keyword>
<feature type="region of interest" description="Disordered" evidence="10">
    <location>
        <begin position="879"/>
        <end position="912"/>
    </location>
</feature>
<keyword evidence="5 9" id="KW-0010">Activator</keyword>
<proteinExistence type="inferred from homology"/>
<feature type="region of interest" description="Disordered" evidence="10">
    <location>
        <begin position="692"/>
        <end position="711"/>
    </location>
</feature>
<evidence type="ECO:0000256" key="7">
    <source>
        <dbReference type="ARBA" id="ARBA00023242"/>
    </source>
</evidence>
<protein>
    <recommendedName>
        <fullName evidence="9">Mediator of RNA polymerase II transcription subunit 13</fullName>
    </recommendedName>
    <alternativeName>
        <fullName evidence="9">Mediator complex subunit 13</fullName>
    </alternativeName>
</protein>
<dbReference type="Proteomes" id="UP000790833">
    <property type="component" value="Unassembled WGS sequence"/>
</dbReference>
<dbReference type="EMBL" id="JAHMUF010000006">
    <property type="protein sequence ID" value="KAG7194781.1"/>
    <property type="molecule type" value="Genomic_DNA"/>
</dbReference>
<feature type="compositionally biased region" description="Polar residues" evidence="10">
    <location>
        <begin position="1660"/>
        <end position="1674"/>
    </location>
</feature>
<evidence type="ECO:0000313" key="14">
    <source>
        <dbReference type="EMBL" id="KAG7194781.1"/>
    </source>
</evidence>
<feature type="region of interest" description="Disordered" evidence="10">
    <location>
        <begin position="1729"/>
        <end position="1770"/>
    </location>
</feature>
<comment type="function">
    <text evidence="8 9">Component of the SRB8-11 complex. The SRB8-11 complex is a regulatory module of the Mediator complex which is itself involved in regulation of basal and activated RNA polymerase II-dependent transcription. The SRB8-11 complex may be involved in the transcriptional repression of a subset of genes regulated by Mediator. It may inhibit the association of the Mediator complex with RNA polymerase II to form the holoenzyme complex.</text>
</comment>
<evidence type="ECO:0000256" key="1">
    <source>
        <dbReference type="ARBA" id="ARBA00004123"/>
    </source>
</evidence>
<feature type="domain" description="MID" evidence="13">
    <location>
        <begin position="1270"/>
        <end position="1426"/>
    </location>
</feature>
<feature type="compositionally biased region" description="Polar residues" evidence="10">
    <location>
        <begin position="899"/>
        <end position="912"/>
    </location>
</feature>
<dbReference type="InterPro" id="IPR041285">
    <property type="entry name" value="MID_MedPIWI"/>
</dbReference>
<feature type="compositionally biased region" description="Acidic residues" evidence="10">
    <location>
        <begin position="493"/>
        <end position="513"/>
    </location>
</feature>
<comment type="subcellular location">
    <subcellularLocation>
        <location evidence="1 9">Nucleus</location>
    </subcellularLocation>
</comment>
<comment type="caution">
    <text evidence="14">The sequence shown here is derived from an EMBL/GenBank/DDBJ whole genome shotgun (WGS) entry which is preliminary data.</text>
</comment>
<feature type="compositionally biased region" description="Acidic residues" evidence="10">
    <location>
        <begin position="788"/>
        <end position="815"/>
    </location>
</feature>
<dbReference type="GO" id="GO:0016592">
    <property type="term" value="C:mediator complex"/>
    <property type="evidence" value="ECO:0007669"/>
    <property type="project" value="InterPro"/>
</dbReference>
<evidence type="ECO:0000256" key="10">
    <source>
        <dbReference type="SAM" id="MobiDB-lite"/>
    </source>
</evidence>
<dbReference type="GeneID" id="66117836"/>
<comment type="subunit">
    <text evidence="9">Component of the SRB8-11 complex, which itself associates with the Mediator complex.</text>
</comment>
<feature type="domain" description="Mediator complex subunit Med13 N-terminal" evidence="12">
    <location>
        <begin position="6"/>
        <end position="340"/>
    </location>
</feature>
<name>A0A9P7VC37_9ASCO</name>
<dbReference type="Pfam" id="PF11597">
    <property type="entry name" value="Med13_N"/>
    <property type="match status" value="1"/>
</dbReference>
<dbReference type="OrthoDB" id="103819at2759"/>
<evidence type="ECO:0000256" key="6">
    <source>
        <dbReference type="ARBA" id="ARBA00023163"/>
    </source>
</evidence>
<dbReference type="InterPro" id="IPR021643">
    <property type="entry name" value="Mediator_Med13_N"/>
</dbReference>
<gene>
    <name evidence="14" type="primary">SSN2</name>
    <name evidence="14" type="ORF">KQ657_004462</name>
</gene>
<evidence type="ECO:0000256" key="3">
    <source>
        <dbReference type="ARBA" id="ARBA00022491"/>
    </source>
</evidence>
<feature type="compositionally biased region" description="Polar residues" evidence="10">
    <location>
        <begin position="879"/>
        <end position="890"/>
    </location>
</feature>
<evidence type="ECO:0000259" key="11">
    <source>
        <dbReference type="Pfam" id="PF06333"/>
    </source>
</evidence>
<feature type="domain" description="Mediator complex subunit Med13 C-terminal" evidence="11">
    <location>
        <begin position="1447"/>
        <end position="1671"/>
    </location>
</feature>
<evidence type="ECO:0000256" key="9">
    <source>
        <dbReference type="RuleBase" id="RU364134"/>
    </source>
</evidence>
<evidence type="ECO:0000256" key="2">
    <source>
        <dbReference type="ARBA" id="ARBA00009354"/>
    </source>
</evidence>
<feature type="region of interest" description="Disordered" evidence="10">
    <location>
        <begin position="477"/>
        <end position="522"/>
    </location>
</feature>
<keyword evidence="7 9" id="KW-0539">Nucleus</keyword>
<feature type="region of interest" description="Disordered" evidence="10">
    <location>
        <begin position="1660"/>
        <end position="1693"/>
    </location>
</feature>
<feature type="region of interest" description="Disordered" evidence="10">
    <location>
        <begin position="788"/>
        <end position="840"/>
    </location>
</feature>
<keyword evidence="6 9" id="KW-0804">Transcription</keyword>
<sequence>MEGVDASTIKTYYYKLAHARHIDCYFYAPADVQTTTEQSLLELELETRYSSPKLLFTYYKKFLYKFKFSYDSGLAEPPASSTSASTSIPPEDDSILIDNDDDALARNPALKLVGKRRVTAQALAMPQRASSIPVSGTYNPCDSLQYASLCLYKAVKKMLQYNLSMSKSVKIFGSYTVYSDTASGDLYFINIDPTLLPNGDLLVSLVARRKTSFVLPNKDTIPKLIDLNFAIYLLPNPIRCHLFDPINLNQNFVIRKINRKTDELYRLIRLYTGLEKPFASTPDQSNEDEPKQLEEVLFVKLIPNLKHMNNLTSKISLFIHSINNKKFVYWPWELCLLQFGAYEHFMPNTSGNLMTEDDSVLHNPLSLISEFIDFNISQANKVHHHMNSGNIWNPNTFQPLTNISTGGNNPEGTQGNTYDDLAPMVGELFNAGTDFSIKNGTISTDDQDNRNKKLSISTEVSKVSHSEGNEYLTGVVTDEKIEGQESEQKGVQEDDEMEIDDLFGGSDYEEDEEAKSKKSYDDLIPDGSENIKHLNEQELVKLEGDLFKEFGQNDTSELKSNIFRDIKSDIGQRDNDIIDAAQNKSENKKLSMDNTLKILTPKFEQGSNTVSALGTPTVCSGQSKPTYIDIPRDQMTIKKSQTPIYDDPGAPLPIMPTPMLNTFGATYGGTSGPGSTASFSAPYVPNDVKIASSNKSQGTQYPVKPPTSGSDDGIKSAFSPILFNPIIENNIDTKYGKGGKFYVRKDSTPLVEKKYIRATSVSGHEIPLREDRSLKAAILNGAYLQEAIEGDSDNDENSYDVYEEEMSSDEDEDNLFVDSSTGNGASNVFQGTNKLSKSPPLILNTESEHLLDSFSSPMGGFSRSRRGSMSMSNHNIYQETQSPLRPNGSRQFPDDQLVKDSSSVGTGNSFPGISPMSYDTTIAVTGHSNSNVNGSPGSTLQTSGMQFSTFSPEKREIGGTISNSEDESKPETSNYLPLLLRSINVSTIPEFFMTNNLSQSKETKIIEDFSMMEEDENIAISEFGDFRENEMVVSDALHLDILLDYLTQNIIFDYGLNEPFTNMKLINEGNDLRVSEVDMECPPASFESAFFEVFPYCYKVNLIEFINNWSDFGSNEYVTPKDSDINGGVSEELDFLNDLGDEVDPKSQFKKLNEIEYDTINIDTRNKDKFDKYKAIVNGLVKGNHFQIDQNSCFKLPVVEARVRKFSDIINFDYLGINFWRMLSLSPLNEPKNFQLLLISEQHLPSLFENHGLSGVSSLSTTNSIFDYNSQFMNNLIQNYSECNLGNISKLNVRRTEEDNGMLLVKRDRTHTFNESYKEIHKQLELIVEQIKLDLINKTNKFEFNRPLLLLFVDFNQKCNSILQISKIFKNFKLALDKHQLPLVQFFVKIIPADFIVKRKHNEYCLKMVSNYSLSKFSMMLYNMCPDPNRGSPTAFQVRKLYTNIVQEPPRKIQFKFLGNSANNLKSSVNNNDDIFLHLAYERSIDKNWVSAAWLDPLGIVTHTKSWYCPIDRKMDNGNTQNHLHNHFHANVYEIGQISEEIWRISNDLFKILNNEIIKKTNVIGGKKFLVLTRINSIIPDDELIHWKKLSVNHKDISLIVLSVNRAPKLVFEREITPAIRGIDQLLTNTGTNSGDNKNSFSQTKMSPQQHLFMRSYLTSSQAPSPNLGQSNAYGSQTGNGGGSQGSNSGVGTSGFLGSPSAFSLHSPQQFANMPLNFLSPLEKDIGSGNGNSSAAGGSIGGLGTSDGSTQANIGRPGSTPSTIGINNNSNYSQSSSTAAGLSNTTSSLSGLIDGADLVVTHADSEFIGIVPKLPFPPLSSPTRLAMMVGYLVKPFDLHRYLVYEVCLFSCSAFWSLPLLMHILLEQYQKLIILNDVLGLREFDGYYKNTEEKDENVVDGIDETYPRQTNFKARGLVPWHITAVGKTLDYLVHVLVEE</sequence>
<dbReference type="Pfam" id="PF18296">
    <property type="entry name" value="MID_MedPIWI"/>
    <property type="match status" value="1"/>
</dbReference>
<evidence type="ECO:0000313" key="15">
    <source>
        <dbReference type="Proteomes" id="UP000790833"/>
    </source>
</evidence>
<comment type="similarity">
    <text evidence="2 9">Belongs to the Mediator complex subunit 13 family.</text>
</comment>
<keyword evidence="3 9" id="KW-0678">Repressor</keyword>